<dbReference type="InterPro" id="IPR041522">
    <property type="entry name" value="CdaR_GGDEF"/>
</dbReference>
<comment type="similarity">
    <text evidence="1">Belongs to the CdaR family.</text>
</comment>
<dbReference type="Pfam" id="PF07905">
    <property type="entry name" value="PucR"/>
    <property type="match status" value="1"/>
</dbReference>
<dbReference type="InterPro" id="IPR042070">
    <property type="entry name" value="PucR_C-HTH_sf"/>
</dbReference>
<evidence type="ECO:0000259" key="4">
    <source>
        <dbReference type="Pfam" id="PF17853"/>
    </source>
</evidence>
<dbReference type="Gene3D" id="1.10.10.2840">
    <property type="entry name" value="PucR C-terminal helix-turn-helix domain"/>
    <property type="match status" value="1"/>
</dbReference>
<evidence type="ECO:0000313" key="6">
    <source>
        <dbReference type="Proteomes" id="UP000475214"/>
    </source>
</evidence>
<dbReference type="Proteomes" id="UP000475214">
    <property type="component" value="Unassembled WGS sequence"/>
</dbReference>
<protein>
    <submittedName>
        <fullName evidence="5">PucR family transcriptional regulator</fullName>
    </submittedName>
</protein>
<evidence type="ECO:0000313" key="5">
    <source>
        <dbReference type="EMBL" id="NEE00982.1"/>
    </source>
</evidence>
<accession>A0A6L9S8R5</accession>
<comment type="caution">
    <text evidence="5">The sequence shown here is derived from an EMBL/GenBank/DDBJ whole genome shotgun (WGS) entry which is preliminary data.</text>
</comment>
<feature type="domain" description="PucR C-terminal helix-turn-helix" evidence="3">
    <location>
        <begin position="476"/>
        <end position="534"/>
    </location>
</feature>
<reference evidence="5 6" key="1">
    <citation type="submission" date="2020-02" db="EMBL/GenBank/DDBJ databases">
        <authorList>
            <person name="Li X.-J."/>
            <person name="Han X.-M."/>
        </authorList>
    </citation>
    <scope>NUCLEOTIDE SEQUENCE [LARGE SCALE GENOMIC DNA]</scope>
    <source>
        <strain evidence="5 6">CCTCC AB 2017055</strain>
    </source>
</reference>
<dbReference type="Pfam" id="PF17853">
    <property type="entry name" value="GGDEF_2"/>
    <property type="match status" value="1"/>
</dbReference>
<sequence length="543" mass="58182">MLPTVAEVLSLPAVRQGRPHVVAGVDGLNRRVRWSHSAEVSDIARLLRGGDLVLTTGIALPSDDAGLAAYVADLVEAGAAGLIVELGRRWESELPAPMLDACDDVDLPLVIWRREVRFARVTEAIGELVVDAQLGELRAAEQMHQTFTELSIAGAEPGEILAEIRRLAGYPVVLESTRHHILHLDAGDDDIDVDVDELISGWERRSRSVAPVERTAYDEATGWLVTVVGARGDDWGRLIIVCPDTPPQRLVVLAERGASALALQRLAARDRESLERQTHRTLLAALTAERPWDDAVLARCAAAGVPLPDRQLVGLVVLPADDNAPSAPKLRDLTEVAAAAARAAELPMLASVVDDEAVLCLLSLPRTADGTGTVDGLARRIRRAAASAPRPVPVLVAAGTTVSAVQAARRTLNEARQVAAAAARAATRADVDCHRLEDVRLPGLLRLLGDDERMLAFAERELGALRTYDQQHGTTLMNVLRGYLDHGGRKSAAAAALHLSRPALYERLARIEQVLGVGLSHAESVTSLHVAMLILDGRSRTGS</sequence>
<dbReference type="PANTHER" id="PTHR33744:SF1">
    <property type="entry name" value="DNA-BINDING TRANSCRIPTIONAL ACTIVATOR ADER"/>
    <property type="match status" value="1"/>
</dbReference>
<feature type="domain" description="CdaR GGDEF-like" evidence="4">
    <location>
        <begin position="293"/>
        <end position="420"/>
    </location>
</feature>
<organism evidence="5 6">
    <name type="scientific">Phytoactinopolyspora halotolerans</name>
    <dbReference type="NCBI Taxonomy" id="1981512"/>
    <lineage>
        <taxon>Bacteria</taxon>
        <taxon>Bacillati</taxon>
        <taxon>Actinomycetota</taxon>
        <taxon>Actinomycetes</taxon>
        <taxon>Jiangellales</taxon>
        <taxon>Jiangellaceae</taxon>
        <taxon>Phytoactinopolyspora</taxon>
    </lineage>
</organism>
<name>A0A6L9S8R5_9ACTN</name>
<dbReference type="InterPro" id="IPR051448">
    <property type="entry name" value="CdaR-like_regulators"/>
</dbReference>
<gene>
    <name evidence="5" type="ORF">G1H10_12475</name>
</gene>
<evidence type="ECO:0000259" key="3">
    <source>
        <dbReference type="Pfam" id="PF13556"/>
    </source>
</evidence>
<keyword evidence="6" id="KW-1185">Reference proteome</keyword>
<dbReference type="RefSeq" id="WP_163737697.1">
    <property type="nucleotide sequence ID" value="NZ_JAAGOA010000007.1"/>
</dbReference>
<evidence type="ECO:0000259" key="2">
    <source>
        <dbReference type="Pfam" id="PF07905"/>
    </source>
</evidence>
<dbReference type="EMBL" id="JAAGOA010000007">
    <property type="protein sequence ID" value="NEE00982.1"/>
    <property type="molecule type" value="Genomic_DNA"/>
</dbReference>
<dbReference type="Pfam" id="PF13556">
    <property type="entry name" value="HTH_30"/>
    <property type="match status" value="1"/>
</dbReference>
<dbReference type="AlphaFoldDB" id="A0A6L9S8R5"/>
<dbReference type="InterPro" id="IPR012914">
    <property type="entry name" value="PucR_dom"/>
</dbReference>
<dbReference type="PANTHER" id="PTHR33744">
    <property type="entry name" value="CARBOHYDRATE DIACID REGULATOR"/>
    <property type="match status" value="1"/>
</dbReference>
<dbReference type="InterPro" id="IPR025736">
    <property type="entry name" value="PucR_C-HTH_dom"/>
</dbReference>
<evidence type="ECO:0000256" key="1">
    <source>
        <dbReference type="ARBA" id="ARBA00006754"/>
    </source>
</evidence>
<proteinExistence type="inferred from homology"/>
<feature type="domain" description="Purine catabolism PurC-like" evidence="2">
    <location>
        <begin position="7"/>
        <end position="127"/>
    </location>
</feature>